<dbReference type="EMBL" id="NCKU01002041">
    <property type="protein sequence ID" value="RWS10598.1"/>
    <property type="molecule type" value="Genomic_DNA"/>
</dbReference>
<proteinExistence type="predicted"/>
<feature type="non-terminal residue" evidence="3">
    <location>
        <position position="106"/>
    </location>
</feature>
<sequence length="106" mass="11921">MNNVISCLGRALRAVSTLTFLLLLILLAKGYTITRARLKRKSAIKIGAFMTIYTIIYITLFLFEAKFFDPGEVLYIYESPAGYGLIALRIVGWIWFISGPIVILIS</sequence>
<evidence type="ECO:0000313" key="4">
    <source>
        <dbReference type="Proteomes" id="UP000285301"/>
    </source>
</evidence>
<dbReference type="STRING" id="1965070.A0A443R5Q5"/>
<comment type="caution">
    <text evidence="3">The sequence shown here is derived from an EMBL/GenBank/DDBJ whole genome shotgun (WGS) entry which is preliminary data.</text>
</comment>
<keyword evidence="1" id="KW-0472">Membrane</keyword>
<feature type="transmembrane region" description="Helical" evidence="1">
    <location>
        <begin position="43"/>
        <end position="63"/>
    </location>
</feature>
<dbReference type="OrthoDB" id="205745at2759"/>
<dbReference type="InterPro" id="IPR019336">
    <property type="entry name" value="GPR180/TMEM145_TM"/>
</dbReference>
<dbReference type="PANTHER" id="PTHR23252">
    <property type="entry name" value="INTIMAL THICKNESS RECEPTOR-RELATED"/>
    <property type="match status" value="1"/>
</dbReference>
<reference evidence="3 4" key="1">
    <citation type="journal article" date="2018" name="Gigascience">
        <title>Genomes of trombidid mites reveal novel predicted allergens and laterally-transferred genes associated with secondary metabolism.</title>
        <authorList>
            <person name="Dong X."/>
            <person name="Chaisiri K."/>
            <person name="Xia D."/>
            <person name="Armstrong S.D."/>
            <person name="Fang Y."/>
            <person name="Donnelly M.J."/>
            <person name="Kadowaki T."/>
            <person name="McGarry J.W."/>
            <person name="Darby A.C."/>
            <person name="Makepeace B.L."/>
        </authorList>
    </citation>
    <scope>NUCLEOTIDE SEQUENCE [LARGE SCALE GENOMIC DNA]</scope>
    <source>
        <strain evidence="3">UoL-WK</strain>
    </source>
</reference>
<keyword evidence="1" id="KW-0812">Transmembrane</keyword>
<keyword evidence="4" id="KW-1185">Reference proteome</keyword>
<gene>
    <name evidence="3" type="ORF">B4U79_15302</name>
</gene>
<dbReference type="AlphaFoldDB" id="A0A443R5Q5"/>
<organism evidence="3 4">
    <name type="scientific">Dinothrombium tinctorium</name>
    <dbReference type="NCBI Taxonomy" id="1965070"/>
    <lineage>
        <taxon>Eukaryota</taxon>
        <taxon>Metazoa</taxon>
        <taxon>Ecdysozoa</taxon>
        <taxon>Arthropoda</taxon>
        <taxon>Chelicerata</taxon>
        <taxon>Arachnida</taxon>
        <taxon>Acari</taxon>
        <taxon>Acariformes</taxon>
        <taxon>Trombidiformes</taxon>
        <taxon>Prostigmata</taxon>
        <taxon>Anystina</taxon>
        <taxon>Parasitengona</taxon>
        <taxon>Trombidioidea</taxon>
        <taxon>Trombidiidae</taxon>
        <taxon>Dinothrombium</taxon>
    </lineage>
</organism>
<protein>
    <recommendedName>
        <fullName evidence="2">GPR180/TMEM145 transmembrane domain-containing protein</fullName>
    </recommendedName>
</protein>
<dbReference type="GO" id="GO:0019236">
    <property type="term" value="P:response to pheromone"/>
    <property type="evidence" value="ECO:0007669"/>
    <property type="project" value="InterPro"/>
</dbReference>
<dbReference type="Pfam" id="PF10192">
    <property type="entry name" value="GPR180-TMEM145_TM"/>
    <property type="match status" value="1"/>
</dbReference>
<dbReference type="InterPro" id="IPR047831">
    <property type="entry name" value="GPR180/TMEM145"/>
</dbReference>
<keyword evidence="1" id="KW-1133">Transmembrane helix</keyword>
<feature type="transmembrane region" description="Helical" evidence="1">
    <location>
        <begin position="12"/>
        <end position="31"/>
    </location>
</feature>
<dbReference type="Proteomes" id="UP000285301">
    <property type="component" value="Unassembled WGS sequence"/>
</dbReference>
<feature type="domain" description="GPR180/TMEM145 transmembrane" evidence="2">
    <location>
        <begin position="3"/>
        <end position="102"/>
    </location>
</feature>
<dbReference type="PANTHER" id="PTHR23252:SF24">
    <property type="entry name" value="TRANSMEMBRANE PROTEIN 145"/>
    <property type="match status" value="1"/>
</dbReference>
<name>A0A443R5Q5_9ACAR</name>
<evidence type="ECO:0000313" key="3">
    <source>
        <dbReference type="EMBL" id="RWS10598.1"/>
    </source>
</evidence>
<dbReference type="GO" id="GO:0007186">
    <property type="term" value="P:G protein-coupled receptor signaling pathway"/>
    <property type="evidence" value="ECO:0007669"/>
    <property type="project" value="InterPro"/>
</dbReference>
<feature type="transmembrane region" description="Helical" evidence="1">
    <location>
        <begin position="83"/>
        <end position="105"/>
    </location>
</feature>
<evidence type="ECO:0000256" key="1">
    <source>
        <dbReference type="SAM" id="Phobius"/>
    </source>
</evidence>
<evidence type="ECO:0000259" key="2">
    <source>
        <dbReference type="Pfam" id="PF10192"/>
    </source>
</evidence>
<accession>A0A443R5Q5</accession>